<dbReference type="PANTHER" id="PTHR43976">
    <property type="entry name" value="SHORT CHAIN DEHYDROGENASE"/>
    <property type="match status" value="1"/>
</dbReference>
<organism evidence="4 5">
    <name type="scientific">Roridomyces roridus</name>
    <dbReference type="NCBI Taxonomy" id="1738132"/>
    <lineage>
        <taxon>Eukaryota</taxon>
        <taxon>Fungi</taxon>
        <taxon>Dikarya</taxon>
        <taxon>Basidiomycota</taxon>
        <taxon>Agaricomycotina</taxon>
        <taxon>Agaricomycetes</taxon>
        <taxon>Agaricomycetidae</taxon>
        <taxon>Agaricales</taxon>
        <taxon>Marasmiineae</taxon>
        <taxon>Mycenaceae</taxon>
        <taxon>Roridomyces</taxon>
    </lineage>
</organism>
<comment type="similarity">
    <text evidence="1 3">Belongs to the short-chain dehydrogenases/reductases (SDR) family.</text>
</comment>
<accession>A0AAD7FHV2</accession>
<sequence>MASPSRVWFITGSSSGLGRNLLETVLAAGERAVATLRKPEVLKELQAKYPADQLLVTRLDVTKPDEVVAAFNAAKEHFGLVSVVVNNAGFGLLSEIEGTPEKDAREQFDVNFWGSVYVTKEAIRFFREDNPNGAGGRFINISTVGGYSANQCLAFYSAAKFAIEGFTESAIKEVLPEWNIQGCIIEPGGFDTEWRGGSMTILPSHPAYASPTSPSSQVRTMLETIPFNGDVSKASKTIMQVASLPKMPLRLPLNTEAYCLVKMKANMTLAQLEEFAELSHSTNKDGIEREKVMEILGMVNH</sequence>
<comment type="caution">
    <text evidence="4">The sequence shown here is derived from an EMBL/GenBank/DDBJ whole genome shotgun (WGS) entry which is preliminary data.</text>
</comment>
<dbReference type="InterPro" id="IPR051911">
    <property type="entry name" value="SDR_oxidoreductase"/>
</dbReference>
<evidence type="ECO:0000313" key="5">
    <source>
        <dbReference type="Proteomes" id="UP001221142"/>
    </source>
</evidence>
<gene>
    <name evidence="4" type="ORF">FB45DRAFT_928659</name>
</gene>
<evidence type="ECO:0000256" key="1">
    <source>
        <dbReference type="ARBA" id="ARBA00006484"/>
    </source>
</evidence>
<name>A0AAD7FHV2_9AGAR</name>
<dbReference type="PRINTS" id="PR00081">
    <property type="entry name" value="GDHRDH"/>
</dbReference>
<dbReference type="Proteomes" id="UP001221142">
    <property type="component" value="Unassembled WGS sequence"/>
</dbReference>
<evidence type="ECO:0000256" key="2">
    <source>
        <dbReference type="ARBA" id="ARBA00023002"/>
    </source>
</evidence>
<dbReference type="PANTHER" id="PTHR43976:SF16">
    <property type="entry name" value="SHORT-CHAIN DEHYDROGENASE_REDUCTASE FAMILY PROTEIN"/>
    <property type="match status" value="1"/>
</dbReference>
<evidence type="ECO:0000313" key="4">
    <source>
        <dbReference type="EMBL" id="KAJ7621212.1"/>
    </source>
</evidence>
<evidence type="ECO:0008006" key="6">
    <source>
        <dbReference type="Google" id="ProtNLM"/>
    </source>
</evidence>
<dbReference type="InterPro" id="IPR002347">
    <property type="entry name" value="SDR_fam"/>
</dbReference>
<proteinExistence type="inferred from homology"/>
<dbReference type="EMBL" id="JARKIF010000016">
    <property type="protein sequence ID" value="KAJ7621212.1"/>
    <property type="molecule type" value="Genomic_DNA"/>
</dbReference>
<evidence type="ECO:0000256" key="3">
    <source>
        <dbReference type="RuleBase" id="RU000363"/>
    </source>
</evidence>
<dbReference type="PRINTS" id="PR00080">
    <property type="entry name" value="SDRFAMILY"/>
</dbReference>
<dbReference type="Gene3D" id="3.40.50.720">
    <property type="entry name" value="NAD(P)-binding Rossmann-like Domain"/>
    <property type="match status" value="1"/>
</dbReference>
<keyword evidence="2" id="KW-0560">Oxidoreductase</keyword>
<reference evidence="4" key="1">
    <citation type="submission" date="2023-03" db="EMBL/GenBank/DDBJ databases">
        <title>Massive genome expansion in bonnet fungi (Mycena s.s.) driven by repeated elements and novel gene families across ecological guilds.</title>
        <authorList>
            <consortium name="Lawrence Berkeley National Laboratory"/>
            <person name="Harder C.B."/>
            <person name="Miyauchi S."/>
            <person name="Viragh M."/>
            <person name="Kuo A."/>
            <person name="Thoen E."/>
            <person name="Andreopoulos B."/>
            <person name="Lu D."/>
            <person name="Skrede I."/>
            <person name="Drula E."/>
            <person name="Henrissat B."/>
            <person name="Morin E."/>
            <person name="Kohler A."/>
            <person name="Barry K."/>
            <person name="LaButti K."/>
            <person name="Morin E."/>
            <person name="Salamov A."/>
            <person name="Lipzen A."/>
            <person name="Mereny Z."/>
            <person name="Hegedus B."/>
            <person name="Baldrian P."/>
            <person name="Stursova M."/>
            <person name="Weitz H."/>
            <person name="Taylor A."/>
            <person name="Grigoriev I.V."/>
            <person name="Nagy L.G."/>
            <person name="Martin F."/>
            <person name="Kauserud H."/>
        </authorList>
    </citation>
    <scope>NUCLEOTIDE SEQUENCE</scope>
    <source>
        <strain evidence="4">9284</strain>
    </source>
</reference>
<dbReference type="InterPro" id="IPR036291">
    <property type="entry name" value="NAD(P)-bd_dom_sf"/>
</dbReference>
<dbReference type="AlphaFoldDB" id="A0AAD7FHV2"/>
<dbReference type="GO" id="GO:0016491">
    <property type="term" value="F:oxidoreductase activity"/>
    <property type="evidence" value="ECO:0007669"/>
    <property type="project" value="UniProtKB-KW"/>
</dbReference>
<keyword evidence="5" id="KW-1185">Reference proteome</keyword>
<dbReference type="SUPFAM" id="SSF51735">
    <property type="entry name" value="NAD(P)-binding Rossmann-fold domains"/>
    <property type="match status" value="1"/>
</dbReference>
<protein>
    <recommendedName>
        <fullName evidence="6">NAD(P)-binding protein</fullName>
    </recommendedName>
</protein>
<dbReference type="Pfam" id="PF00106">
    <property type="entry name" value="adh_short"/>
    <property type="match status" value="1"/>
</dbReference>